<dbReference type="CDD" id="cd01837">
    <property type="entry name" value="SGNH_plant_lipase_like"/>
    <property type="match status" value="1"/>
</dbReference>
<dbReference type="InterPro" id="IPR001087">
    <property type="entry name" value="GDSL"/>
</dbReference>
<gene>
    <name evidence="3" type="ORF">LSAT_V11C500292550</name>
</gene>
<dbReference type="EMBL" id="NBSK02000005">
    <property type="protein sequence ID" value="KAJ0208458.1"/>
    <property type="molecule type" value="Genomic_DNA"/>
</dbReference>
<evidence type="ECO:0000256" key="2">
    <source>
        <dbReference type="SAM" id="SignalP"/>
    </source>
</evidence>
<comment type="similarity">
    <text evidence="1">Belongs to the 'GDSL' lipolytic enzyme family.</text>
</comment>
<dbReference type="InterPro" id="IPR050592">
    <property type="entry name" value="GDSL_lipolytic_enzyme"/>
</dbReference>
<sequence length="354" mass="39614">MAFAVFIFALLLKVSTALSSQNMAHLFPAVLIFGDSTADSGNNNYINTPFKADHPPYGEDFPGKIPTGRFSNGKLVSDFWASLLGIKQTVPPFLQPNISDFDIRTGVNFASAGSGYDDMTAQISQVIPVTKQLYYFKEYIKRLKKVVGIKEANRIIEGALVSISAGTNDFTISYYDLPSRRDDFSMDDYQDYILKKLQNFVNGLYKLGCRTMVVSGLPPMGCLPIQMLSRFSRTCLTDQNTDARVYNQKLMNLLPQIQSSLKGSRIMYADIYNPMTEMIRNPRKHGFTHTKVGCCGTGLLEAGPICTYLTPLCTNPSNYLFFDSIHPTEAAYRYVTKTLLNKILRHLNTSGHVF</sequence>
<keyword evidence="4" id="KW-1185">Reference proteome</keyword>
<dbReference type="Gramene" id="rna-gnl|WGS:NBSK|LSAT_5X174140_mrna">
    <property type="protein sequence ID" value="cds-PLY95875.1"/>
    <property type="gene ID" value="gene-LSAT_5X174140"/>
</dbReference>
<dbReference type="InterPro" id="IPR036514">
    <property type="entry name" value="SGNH_hydro_sf"/>
</dbReference>
<evidence type="ECO:0000313" key="3">
    <source>
        <dbReference type="EMBL" id="KAJ0208458.1"/>
    </source>
</evidence>
<dbReference type="FunFam" id="3.40.50.1110:FF:000003">
    <property type="entry name" value="GDSL esterase/lipase APG"/>
    <property type="match status" value="1"/>
</dbReference>
<keyword evidence="2" id="KW-0732">Signal</keyword>
<dbReference type="Pfam" id="PF00657">
    <property type="entry name" value="Lipase_GDSL"/>
    <property type="match status" value="1"/>
</dbReference>
<dbReference type="SUPFAM" id="SSF52266">
    <property type="entry name" value="SGNH hydrolase"/>
    <property type="match status" value="1"/>
</dbReference>
<dbReference type="AlphaFoldDB" id="A0A9R1VNR6"/>
<dbReference type="OrthoDB" id="1600564at2759"/>
<dbReference type="InterPro" id="IPR035669">
    <property type="entry name" value="SGNH_plant_lipase-like"/>
</dbReference>
<dbReference type="Gene3D" id="3.40.50.1110">
    <property type="entry name" value="SGNH hydrolase"/>
    <property type="match status" value="1"/>
</dbReference>
<accession>A0A9R1VNR6</accession>
<feature type="signal peptide" evidence="2">
    <location>
        <begin position="1"/>
        <end position="17"/>
    </location>
</feature>
<comment type="caution">
    <text evidence="3">The sequence shown here is derived from an EMBL/GenBank/DDBJ whole genome shotgun (WGS) entry which is preliminary data.</text>
</comment>
<name>A0A9R1VNR6_LACSA</name>
<dbReference type="Proteomes" id="UP000235145">
    <property type="component" value="Unassembled WGS sequence"/>
</dbReference>
<protein>
    <submittedName>
        <fullName evidence="3">Uncharacterized protein</fullName>
    </submittedName>
</protein>
<evidence type="ECO:0000256" key="1">
    <source>
        <dbReference type="ARBA" id="ARBA00008668"/>
    </source>
</evidence>
<dbReference type="GO" id="GO:0016788">
    <property type="term" value="F:hydrolase activity, acting on ester bonds"/>
    <property type="evidence" value="ECO:0007669"/>
    <property type="project" value="InterPro"/>
</dbReference>
<dbReference type="PANTHER" id="PTHR45642">
    <property type="entry name" value="GDSL ESTERASE/LIPASE EXL3"/>
    <property type="match status" value="1"/>
</dbReference>
<reference evidence="3 4" key="1">
    <citation type="journal article" date="2017" name="Nat. Commun.">
        <title>Genome assembly with in vitro proximity ligation data and whole-genome triplication in lettuce.</title>
        <authorList>
            <person name="Reyes-Chin-Wo S."/>
            <person name="Wang Z."/>
            <person name="Yang X."/>
            <person name="Kozik A."/>
            <person name="Arikit S."/>
            <person name="Song C."/>
            <person name="Xia L."/>
            <person name="Froenicke L."/>
            <person name="Lavelle D.O."/>
            <person name="Truco M.J."/>
            <person name="Xia R."/>
            <person name="Zhu S."/>
            <person name="Xu C."/>
            <person name="Xu H."/>
            <person name="Xu X."/>
            <person name="Cox K."/>
            <person name="Korf I."/>
            <person name="Meyers B.C."/>
            <person name="Michelmore R.W."/>
        </authorList>
    </citation>
    <scope>NUCLEOTIDE SEQUENCE [LARGE SCALE GENOMIC DNA]</scope>
    <source>
        <strain evidence="4">cv. Salinas</strain>
        <tissue evidence="3">Seedlings</tissue>
    </source>
</reference>
<organism evidence="3 4">
    <name type="scientific">Lactuca sativa</name>
    <name type="common">Garden lettuce</name>
    <dbReference type="NCBI Taxonomy" id="4236"/>
    <lineage>
        <taxon>Eukaryota</taxon>
        <taxon>Viridiplantae</taxon>
        <taxon>Streptophyta</taxon>
        <taxon>Embryophyta</taxon>
        <taxon>Tracheophyta</taxon>
        <taxon>Spermatophyta</taxon>
        <taxon>Magnoliopsida</taxon>
        <taxon>eudicotyledons</taxon>
        <taxon>Gunneridae</taxon>
        <taxon>Pentapetalae</taxon>
        <taxon>asterids</taxon>
        <taxon>campanulids</taxon>
        <taxon>Asterales</taxon>
        <taxon>Asteraceae</taxon>
        <taxon>Cichorioideae</taxon>
        <taxon>Cichorieae</taxon>
        <taxon>Lactucinae</taxon>
        <taxon>Lactuca</taxon>
    </lineage>
</organism>
<evidence type="ECO:0000313" key="4">
    <source>
        <dbReference type="Proteomes" id="UP000235145"/>
    </source>
</evidence>
<dbReference type="PANTHER" id="PTHR45642:SF88">
    <property type="entry name" value="GDSL-LIKE LIPASE_ACYLHYDROLASE FAMILY PROTEIN-RELATED"/>
    <property type="match status" value="1"/>
</dbReference>
<feature type="chain" id="PRO_5040279343" evidence="2">
    <location>
        <begin position="18"/>
        <end position="354"/>
    </location>
</feature>
<proteinExistence type="inferred from homology"/>